<evidence type="ECO:0000256" key="2">
    <source>
        <dbReference type="ARBA" id="ARBA00022723"/>
    </source>
</evidence>
<evidence type="ECO:0000256" key="3">
    <source>
        <dbReference type="ARBA" id="ARBA00023004"/>
    </source>
</evidence>
<evidence type="ECO:0000313" key="8">
    <source>
        <dbReference type="Proteomes" id="UP001232750"/>
    </source>
</evidence>
<dbReference type="PANTHER" id="PTHR43728">
    <property type="entry name" value="SLR0304 PROTEIN"/>
    <property type="match status" value="1"/>
</dbReference>
<evidence type="ECO:0000256" key="1">
    <source>
        <dbReference type="ARBA" id="ARBA00022691"/>
    </source>
</evidence>
<dbReference type="SFLD" id="SFLDG01067">
    <property type="entry name" value="SPASM/twitch_domain_containing"/>
    <property type="match status" value="1"/>
</dbReference>
<dbReference type="RefSeq" id="WP_283833165.1">
    <property type="nucleotide sequence ID" value="NZ_JASJEU010000025.1"/>
</dbReference>
<dbReference type="InterPro" id="IPR007197">
    <property type="entry name" value="rSAM"/>
</dbReference>
<dbReference type="InterPro" id="IPR026351">
    <property type="entry name" value="rSAM_ArsS-like"/>
</dbReference>
<dbReference type="Gene3D" id="3.60.21.10">
    <property type="match status" value="1"/>
</dbReference>
<keyword evidence="4" id="KW-0411">Iron-sulfur</keyword>
<dbReference type="NCBIfam" id="TIGR04167">
    <property type="entry name" value="rSAM_SeCys"/>
    <property type="match status" value="1"/>
</dbReference>
<sequence length="670" mass="72979">MSSCAVPGQVRRVFKDAGRVCPVDYRLAPDAFASAPTEACDVLYVVGGLYGNPFALDAVDALAASEQGNVRVVLNGDVHWFDKTAENFANIERRIARYMPLVGNVEAELRRQVDVGVGCGCAYPECTGDDAVSRSNRIHKKLSEAVDAHPELKEPLVDRPSTATVTVAGKKVAITHGDEQLLGGWACSRESLQDVLRQDELDRWMTENDVDVFTTTHTCAPAALALARGLVINNGAAGLPNFTGQQFGLAVRIAATPHPDALFGAERDGLYVEAVPVRYDHDAFLNWFDTLWPAASPAAVSYRARIAEGPDDHLEDSLLGGFRRGPSARTEVSPRRAYATKEDVNLALAQLVYFEDMVDDSACLRTVEEPSTIQVNVTARCNLACAHCHVEAGPRRTEAMDRSVLEAVLAVAARPHIETVDVTGGAPEMHPDFAWFIEQASRVAHVMVRTNLVILRDPVYAPLIDHYAELGVEVVASLPNVHAAQAEQQRGSATFDPSLEMLRELNERGYGCDGVHVLDLVFNPQNPVLPPDQDALEELYHRRLADLGVLFDHLFAVANNPIGRYGAHLLDTGEFDAYLNLLVDSFNQEACPNMMCRRQLSVGWDGRVYDCDFNQALGLAVRRADGGDRTIFDYAADPALSLARPIRFRNHCYACTAGSGSSCGGTLVQG</sequence>
<comment type="caution">
    <text evidence="7">The sequence shown here is derived from an EMBL/GenBank/DDBJ whole genome shotgun (WGS) entry which is preliminary data.</text>
</comment>
<dbReference type="Gene3D" id="3.20.20.70">
    <property type="entry name" value="Aldolase class I"/>
    <property type="match status" value="1"/>
</dbReference>
<organism evidence="7 8">
    <name type="scientific">Gordonibacter faecis</name>
    <dbReference type="NCBI Taxonomy" id="3047475"/>
    <lineage>
        <taxon>Bacteria</taxon>
        <taxon>Bacillati</taxon>
        <taxon>Actinomycetota</taxon>
        <taxon>Coriobacteriia</taxon>
        <taxon>Eggerthellales</taxon>
        <taxon>Eggerthellaceae</taxon>
        <taxon>Gordonibacter</taxon>
    </lineage>
</organism>
<dbReference type="InterPro" id="IPR058240">
    <property type="entry name" value="rSAM_sf"/>
</dbReference>
<dbReference type="Proteomes" id="UP001232750">
    <property type="component" value="Unassembled WGS sequence"/>
</dbReference>
<evidence type="ECO:0000259" key="5">
    <source>
        <dbReference type="Pfam" id="PF04055"/>
    </source>
</evidence>
<keyword evidence="2" id="KW-0479">Metal-binding</keyword>
<dbReference type="InterPro" id="IPR024521">
    <property type="entry name" value="ArsS-like_C"/>
</dbReference>
<feature type="domain" description="Radical SAM core" evidence="5">
    <location>
        <begin position="375"/>
        <end position="514"/>
    </location>
</feature>
<keyword evidence="1" id="KW-0949">S-adenosyl-L-methionine</keyword>
<evidence type="ECO:0000313" key="7">
    <source>
        <dbReference type="EMBL" id="MDJ1651813.1"/>
    </source>
</evidence>
<dbReference type="EMBL" id="JASJEU010000025">
    <property type="protein sequence ID" value="MDJ1651813.1"/>
    <property type="molecule type" value="Genomic_DNA"/>
</dbReference>
<dbReference type="CDD" id="cd01335">
    <property type="entry name" value="Radical_SAM"/>
    <property type="match status" value="1"/>
</dbReference>
<dbReference type="Pfam" id="PF12345">
    <property type="entry name" value="DUF3641"/>
    <property type="match status" value="1"/>
</dbReference>
<evidence type="ECO:0000256" key="4">
    <source>
        <dbReference type="ARBA" id="ARBA00023014"/>
    </source>
</evidence>
<protein>
    <submittedName>
        <fullName evidence="7">Arsenosugar biosynthesis radical SAM protein ArsS</fullName>
    </submittedName>
</protein>
<evidence type="ECO:0000259" key="6">
    <source>
        <dbReference type="Pfam" id="PF12345"/>
    </source>
</evidence>
<accession>A0ABT7DT80</accession>
<dbReference type="InterPro" id="IPR013785">
    <property type="entry name" value="Aldolase_TIM"/>
</dbReference>
<keyword evidence="8" id="KW-1185">Reference proteome</keyword>
<dbReference type="SFLD" id="SFLDS00029">
    <property type="entry name" value="Radical_SAM"/>
    <property type="match status" value="1"/>
</dbReference>
<reference evidence="7 8" key="1">
    <citation type="submission" date="2023-05" db="EMBL/GenBank/DDBJ databases">
        <title>Gordonibacter KGMB12511T sp. nov., isolated from faeces of healthy Korean.</title>
        <authorList>
            <person name="Kim H.S."/>
            <person name="Kim J.-S."/>
            <person name="Suh M.K."/>
            <person name="Eom M.K."/>
            <person name="Do H.E."/>
            <person name="Lee J.-S."/>
        </authorList>
    </citation>
    <scope>NUCLEOTIDE SEQUENCE [LARGE SCALE GENOMIC DNA]</scope>
    <source>
        <strain evidence="7 8">KGMB12511</strain>
    </source>
</reference>
<proteinExistence type="predicted"/>
<feature type="domain" description="Arsenosugar biosynthesis radical SAM protein ArsS-like C-terminal" evidence="6">
    <location>
        <begin position="529"/>
        <end position="666"/>
    </location>
</feature>
<dbReference type="Pfam" id="PF04055">
    <property type="entry name" value="Radical_SAM"/>
    <property type="match status" value="1"/>
</dbReference>
<name>A0ABT7DT80_9ACTN</name>
<keyword evidence="3" id="KW-0408">Iron</keyword>
<dbReference type="PANTHER" id="PTHR43728:SF1">
    <property type="entry name" value="FE-S OXIDOREDUCTASE"/>
    <property type="match status" value="1"/>
</dbReference>
<dbReference type="InterPro" id="IPR029052">
    <property type="entry name" value="Metallo-depent_PP-like"/>
</dbReference>
<dbReference type="SUPFAM" id="SSF102114">
    <property type="entry name" value="Radical SAM enzymes"/>
    <property type="match status" value="1"/>
</dbReference>
<dbReference type="SUPFAM" id="SSF56300">
    <property type="entry name" value="Metallo-dependent phosphatases"/>
    <property type="match status" value="1"/>
</dbReference>
<gene>
    <name evidence="7" type="primary">arsS</name>
    <name evidence="7" type="ORF">QNJ86_13465</name>
</gene>